<protein>
    <submittedName>
        <fullName evidence="1">Uncharacterized protein</fullName>
    </submittedName>
</protein>
<proteinExistence type="predicted"/>
<evidence type="ECO:0000313" key="2">
    <source>
        <dbReference type="Proteomes" id="UP000054630"/>
    </source>
</evidence>
<comment type="caution">
    <text evidence="1">The sequence shown here is derived from an EMBL/GenBank/DDBJ whole genome shotgun (WGS) entry which is preliminary data.</text>
</comment>
<dbReference type="Proteomes" id="UP000054630">
    <property type="component" value="Unassembled WGS sequence"/>
</dbReference>
<gene>
    <name evidence="1" type="ORF">T07_13465</name>
</gene>
<accession>A0A0V0SIC5</accession>
<name>A0A0V0SIC5_9BILA</name>
<keyword evidence="2" id="KW-1185">Reference proteome</keyword>
<dbReference type="AlphaFoldDB" id="A0A0V0SIC5"/>
<evidence type="ECO:0000313" key="1">
    <source>
        <dbReference type="EMBL" id="KRX26552.1"/>
    </source>
</evidence>
<dbReference type="EMBL" id="JYDL01000007">
    <property type="protein sequence ID" value="KRX26552.1"/>
    <property type="molecule type" value="Genomic_DNA"/>
</dbReference>
<sequence>MWMMMMMMKDIDELMMSYARGWTASRCVFFFEIGVTRLPSEEVSAGGTVAFTSSYQEEEEEGRKGGEREHAHVAHFTVQLYFRFVVFVRKEIAQRLVQIFQANWLHLASGRGW</sequence>
<organism evidence="1 2">
    <name type="scientific">Trichinella nelsoni</name>
    <dbReference type="NCBI Taxonomy" id="6336"/>
    <lineage>
        <taxon>Eukaryota</taxon>
        <taxon>Metazoa</taxon>
        <taxon>Ecdysozoa</taxon>
        <taxon>Nematoda</taxon>
        <taxon>Enoplea</taxon>
        <taxon>Dorylaimia</taxon>
        <taxon>Trichinellida</taxon>
        <taxon>Trichinellidae</taxon>
        <taxon>Trichinella</taxon>
    </lineage>
</organism>
<reference evidence="1 2" key="1">
    <citation type="submission" date="2015-01" db="EMBL/GenBank/DDBJ databases">
        <title>Evolution of Trichinella species and genotypes.</title>
        <authorList>
            <person name="Korhonen P.K."/>
            <person name="Edoardo P."/>
            <person name="Giuseppe L.R."/>
            <person name="Gasser R.B."/>
        </authorList>
    </citation>
    <scope>NUCLEOTIDE SEQUENCE [LARGE SCALE GENOMIC DNA]</scope>
    <source>
        <strain evidence="1">ISS37</strain>
    </source>
</reference>